<keyword evidence="2" id="KW-1185">Reference proteome</keyword>
<protein>
    <submittedName>
        <fullName evidence="1">Uncharacterized protein</fullName>
    </submittedName>
</protein>
<name>A0A8S3UNQ7_MYTED</name>
<dbReference type="EMBL" id="CAJPWZ010002905">
    <property type="protein sequence ID" value="CAG2247498.1"/>
    <property type="molecule type" value="Genomic_DNA"/>
</dbReference>
<dbReference type="PANTHER" id="PTHR16897">
    <property type="entry name" value="OS10G0105400 PROTEIN"/>
    <property type="match status" value="1"/>
</dbReference>
<accession>A0A8S3UNQ7</accession>
<reference evidence="1" key="1">
    <citation type="submission" date="2021-03" db="EMBL/GenBank/DDBJ databases">
        <authorList>
            <person name="Bekaert M."/>
        </authorList>
    </citation>
    <scope>NUCLEOTIDE SEQUENCE</scope>
</reference>
<dbReference type="OrthoDB" id="6153184at2759"/>
<organism evidence="1 2">
    <name type="scientific">Mytilus edulis</name>
    <name type="common">Blue mussel</name>
    <dbReference type="NCBI Taxonomy" id="6550"/>
    <lineage>
        <taxon>Eukaryota</taxon>
        <taxon>Metazoa</taxon>
        <taxon>Spiralia</taxon>
        <taxon>Lophotrochozoa</taxon>
        <taxon>Mollusca</taxon>
        <taxon>Bivalvia</taxon>
        <taxon>Autobranchia</taxon>
        <taxon>Pteriomorphia</taxon>
        <taxon>Mytilida</taxon>
        <taxon>Mytiloidea</taxon>
        <taxon>Mytilidae</taxon>
        <taxon>Mytilinae</taxon>
        <taxon>Mytilus</taxon>
    </lineage>
</organism>
<comment type="caution">
    <text evidence="1">The sequence shown here is derived from an EMBL/GenBank/DDBJ whole genome shotgun (WGS) entry which is preliminary data.</text>
</comment>
<evidence type="ECO:0000313" key="2">
    <source>
        <dbReference type="Proteomes" id="UP000683360"/>
    </source>
</evidence>
<proteinExistence type="predicted"/>
<sequence>MATARKLKKNLTLVDFSCHGYLAEEIHNDWIELDDADLKEFVDNSLTLRQGAVYSIRVGAVNKGGFMAAFETNGVKIDITPPIIHWLHVNTLSDDVEQIVYGYVWQADTNGIKAAWRAIDHQSGIKNYKIAVGSSPGGTEVKSWSDIGLKTDKYIDELSLDITNIDTKTPVYYVSLIAVNSAGLESSPVISTPIVVVEADKAGIVIDGTDSTDHDPVSDIGIDVDYQTDISTLSVQFKGFESHLHGVMAYEWAVGTSPGGQDVTTFSSDGILHVEEQNIAGNGISSSGYAQVNAQLEPGKTYYSAIRGVTNAGNIIESVSDGITVDLLPPDIVLDSTTDSLSAIWHYNDTDSEVIRAWYSVGTYPYAEDISLRTEVNISSTQSGHLEVGSITPDITGKPNIISIWAEDKAGMIGKTTFGSVIIDTSKPGTGYVTCPEYIGVETPILCSWSGFLDEESPIQKFIITLGSEQGSSDIFEETLRVNPLLDHGKSYYVTVTAINSVAMETYAFSGPISIDTTPPRHGKVVDLHTVYRINVKDNSETVAMNAKICSTDEECDALDAVCSESLTSVSATWQLFTDDESDIVGLVYVSIRGTNGAGVSSVATSNGVYISYLSQGLQPLSHIAISDVLENSDADVDFQKSFDTLRASWDMSVSENGMLDGLHMKDRELYYSLLRVTNALNYTYIIRSNGVTIEEDPLLPGKVFDGYITGFDLNILPSQRKVTANWDGFGLPASASFQVDVEGNPGYQVDDSKTDEQHKTQQILYYEVSVGTDRRFPKTRDNVVPFTNVGGNKSVTFYDLNLESGLAIYYFTVRAYSVSYSVAMVTSNGFHVGYDGGVEGGSIIMGDYIDTDTYVDIQFEGFTSKLDIMMYYIGLSNHTQAVGTDCKQYIDGRKGNQAVERTFNIATLININLNTFFTLTSLKLNSGETYYAWVIAADESGDCGMIYHKFTVDTTPPLYGAMTAGPFYNMMNIPYTVMFKVTNGAGLSIVQKSSPVLYDPSKPTAGTLQDGPEFSTPQVWFSSTKTITARDHRKPQMFTGAYYRPASFENGGTYHVSIKPAHGHGIAVTEILFWDGLDTSIATYEYEEPVDWASSDCEYCNCSRYLSDKYGNSTIPTVPSTTTGTTVLTTTQPYDIVNNPDNGDVSEPIDTSIPMAQRACGIQVFSDHNSKIVTWCRSFNDIHRIMKTAVDYNVTEEFLNFKIIFKPEMDDAVDGGTNPIIKYKVGIGSDKLLTDVEPFREVIVPCIPCFGECSKYNCDRNCNLDQHVDFRFTLTDLDLTPQVVDVNETGHYYNKTIIYYLTGKAVTGAGDTALSSSPGFYIDLTRPVFDLDVMMTSQYILMQHKESFSQLVTKHLTTLLKLFGDVLMKKEDIHPFEEDVVPVDAMESTDPTTIGFTFTVSEDKSVKRYDMCIGTDKYLDNIFPCTWVGYNTSGSASIKDGYLYIDNIKLRPLSELKTKVWNISYESTENKTSAFHMEPGRALFMTMRVCNEAVLCTNKSIGSVLITNTETVLKTSEKGESIEIIQSVATNSTRKKRDTDVIVIYNT</sequence>
<evidence type="ECO:0000313" key="1">
    <source>
        <dbReference type="EMBL" id="CAG2247498.1"/>
    </source>
</evidence>
<dbReference type="PANTHER" id="PTHR16897:SF2">
    <property type="entry name" value="OS03G0226600 PROTEIN"/>
    <property type="match status" value="1"/>
</dbReference>
<gene>
    <name evidence="1" type="ORF">MEDL_59394</name>
</gene>
<dbReference type="Proteomes" id="UP000683360">
    <property type="component" value="Unassembled WGS sequence"/>
</dbReference>